<dbReference type="OrthoDB" id="9782754at2"/>
<keyword evidence="1" id="KW-0472">Membrane</keyword>
<reference evidence="3 4" key="1">
    <citation type="submission" date="2013-08" db="EMBL/GenBank/DDBJ databases">
        <authorList>
            <person name="Huang J."/>
            <person name="Wang G."/>
        </authorList>
    </citation>
    <scope>NUCLEOTIDE SEQUENCE [LARGE SCALE GENOMIC DNA]</scope>
    <source>
        <strain evidence="3 4">JSM 072002</strain>
    </source>
</reference>
<proteinExistence type="predicted"/>
<sequence length="210" mass="24826">MSVMVYIRLKQKIQSQRNQTIYLRDIAYIEAPKECKQELEQVPLYTVRESDRNIVIVDIFRVIYVLRQHYAQLEIQPLGPEQTIVTIPNLKQSPSYIAVGVIWILLFIGAAMAIMNFHYDVSMEEVQQRVHYLLTGEKVEHPLWFQIPYSLGLGVGMMLFFNHFFKKRINEEPSPLEIEMYKYQLDLDEYVVYHENEVSKESMHHDSSIP</sequence>
<protein>
    <submittedName>
        <fullName evidence="3">Stage V sporulation protein AA</fullName>
    </submittedName>
</protein>
<evidence type="ECO:0000313" key="4">
    <source>
        <dbReference type="Proteomes" id="UP000030401"/>
    </source>
</evidence>
<dbReference type="eggNOG" id="ENOG502ZCB6">
    <property type="taxonomic scope" value="Bacteria"/>
</dbReference>
<dbReference type="STRING" id="1385512.N784_06295"/>
<keyword evidence="1" id="KW-0812">Transmembrane</keyword>
<evidence type="ECO:0000313" key="3">
    <source>
        <dbReference type="EMBL" id="KGX85977.1"/>
    </source>
</evidence>
<feature type="domain" description="Stage V sporulation protein AA" evidence="2">
    <location>
        <begin position="4"/>
        <end position="88"/>
    </location>
</feature>
<dbReference type="EMBL" id="AVPG01000017">
    <property type="protein sequence ID" value="KGX85977.1"/>
    <property type="molecule type" value="Genomic_DNA"/>
</dbReference>
<comment type="caution">
    <text evidence="3">The sequence shown here is derived from an EMBL/GenBank/DDBJ whole genome shotgun (WGS) entry which is preliminary data.</text>
</comment>
<dbReference type="Pfam" id="PF12164">
    <property type="entry name" value="SporV_AA"/>
    <property type="match status" value="1"/>
</dbReference>
<evidence type="ECO:0000256" key="1">
    <source>
        <dbReference type="SAM" id="Phobius"/>
    </source>
</evidence>
<evidence type="ECO:0000259" key="2">
    <source>
        <dbReference type="Pfam" id="PF12164"/>
    </source>
</evidence>
<name>A0A0A5HQT7_9BACI</name>
<accession>A0A0A5HQT7</accession>
<keyword evidence="4" id="KW-1185">Reference proteome</keyword>
<gene>
    <name evidence="3" type="ORF">N784_06295</name>
</gene>
<dbReference type="RefSeq" id="WP_036834948.1">
    <property type="nucleotide sequence ID" value="NZ_AVPG01000017.1"/>
</dbReference>
<dbReference type="Gene3D" id="2.60.480.10">
    <property type="entry name" value="eubacterium ventriosum atcc domain"/>
    <property type="match status" value="1"/>
</dbReference>
<organism evidence="3 4">
    <name type="scientific">Pontibacillus litoralis JSM 072002</name>
    <dbReference type="NCBI Taxonomy" id="1385512"/>
    <lineage>
        <taxon>Bacteria</taxon>
        <taxon>Bacillati</taxon>
        <taxon>Bacillota</taxon>
        <taxon>Bacilli</taxon>
        <taxon>Bacillales</taxon>
        <taxon>Bacillaceae</taxon>
        <taxon>Pontibacillus</taxon>
    </lineage>
</organism>
<feature type="transmembrane region" description="Helical" evidence="1">
    <location>
        <begin position="143"/>
        <end position="161"/>
    </location>
</feature>
<dbReference type="InterPro" id="IPR021997">
    <property type="entry name" value="SporV_AA"/>
</dbReference>
<dbReference type="AlphaFoldDB" id="A0A0A5HQT7"/>
<feature type="transmembrane region" description="Helical" evidence="1">
    <location>
        <begin position="96"/>
        <end position="119"/>
    </location>
</feature>
<keyword evidence="1" id="KW-1133">Transmembrane helix</keyword>
<dbReference type="Proteomes" id="UP000030401">
    <property type="component" value="Unassembled WGS sequence"/>
</dbReference>
<dbReference type="InterPro" id="IPR038548">
    <property type="entry name" value="SporV_AA_N_sf"/>
</dbReference>